<dbReference type="RefSeq" id="WP_307020524.1">
    <property type="nucleotide sequence ID" value="NZ_JAUSUI010000005.1"/>
</dbReference>
<dbReference type="InterPro" id="IPR011856">
    <property type="entry name" value="tRNA_endonuc-like_dom_sf"/>
</dbReference>
<dbReference type="Proteomes" id="UP001224682">
    <property type="component" value="Unassembled WGS sequence"/>
</dbReference>
<dbReference type="EMBL" id="JAUSUI010000005">
    <property type="protein sequence ID" value="MDQ0303823.1"/>
    <property type="molecule type" value="Genomic_DNA"/>
</dbReference>
<feature type="domain" description="VRR-NUC" evidence="4">
    <location>
        <begin position="6"/>
        <end position="112"/>
    </location>
</feature>
<accession>A0ABU0BDB2</accession>
<protein>
    <recommendedName>
        <fullName evidence="4">VRR-NUC domain-containing protein</fullName>
    </recommendedName>
</protein>
<sequence length="130" mass="14578">MTLHAIETRDPRHVTEDKIHKAAIQLLRLAAHPRLVYWHTPNGEARSSLTGAKLKTMGVLPGVADLCFVLPDGRAAFIEIKAKKGRQSQEQREFQRRVIEAHGLYAVCHSHEEICSVLTGWGAIRLARHS</sequence>
<dbReference type="InterPro" id="IPR014883">
    <property type="entry name" value="VRR_NUC"/>
</dbReference>
<organism evidence="5 6">
    <name type="scientific">Ancylobacter polymorphus</name>
    <dbReference type="NCBI Taxonomy" id="223390"/>
    <lineage>
        <taxon>Bacteria</taxon>
        <taxon>Pseudomonadati</taxon>
        <taxon>Pseudomonadota</taxon>
        <taxon>Alphaproteobacteria</taxon>
        <taxon>Hyphomicrobiales</taxon>
        <taxon>Xanthobacteraceae</taxon>
        <taxon>Ancylobacter</taxon>
    </lineage>
</organism>
<evidence type="ECO:0000256" key="3">
    <source>
        <dbReference type="ARBA" id="ARBA00022801"/>
    </source>
</evidence>
<keyword evidence="3" id="KW-0378">Hydrolase</keyword>
<evidence type="ECO:0000256" key="1">
    <source>
        <dbReference type="ARBA" id="ARBA00001946"/>
    </source>
</evidence>
<dbReference type="Gene3D" id="3.40.1350.10">
    <property type="match status" value="1"/>
</dbReference>
<dbReference type="Pfam" id="PF08774">
    <property type="entry name" value="VRR_NUC"/>
    <property type="match status" value="1"/>
</dbReference>
<keyword evidence="6" id="KW-1185">Reference proteome</keyword>
<evidence type="ECO:0000313" key="6">
    <source>
        <dbReference type="Proteomes" id="UP001224682"/>
    </source>
</evidence>
<evidence type="ECO:0000259" key="4">
    <source>
        <dbReference type="SMART" id="SM00990"/>
    </source>
</evidence>
<evidence type="ECO:0000256" key="2">
    <source>
        <dbReference type="ARBA" id="ARBA00022722"/>
    </source>
</evidence>
<proteinExistence type="predicted"/>
<comment type="caution">
    <text evidence="5">The sequence shown here is derived from an EMBL/GenBank/DDBJ whole genome shotgun (WGS) entry which is preliminary data.</text>
</comment>
<dbReference type="SMART" id="SM00990">
    <property type="entry name" value="VRR_NUC"/>
    <property type="match status" value="1"/>
</dbReference>
<gene>
    <name evidence="5" type="ORF">J2S75_002857</name>
</gene>
<comment type="cofactor">
    <cofactor evidence="1">
        <name>Mg(2+)</name>
        <dbReference type="ChEBI" id="CHEBI:18420"/>
    </cofactor>
</comment>
<keyword evidence="2" id="KW-0540">Nuclease</keyword>
<reference evidence="5 6" key="1">
    <citation type="submission" date="2023-07" db="EMBL/GenBank/DDBJ databases">
        <title>Genomic Encyclopedia of Type Strains, Phase IV (KMG-IV): sequencing the most valuable type-strain genomes for metagenomic binning, comparative biology and taxonomic classification.</title>
        <authorList>
            <person name="Goeker M."/>
        </authorList>
    </citation>
    <scope>NUCLEOTIDE SEQUENCE [LARGE SCALE GENOMIC DNA]</scope>
    <source>
        <strain evidence="5 6">DSM 2457</strain>
    </source>
</reference>
<name>A0ABU0BDB2_9HYPH</name>
<evidence type="ECO:0000313" key="5">
    <source>
        <dbReference type="EMBL" id="MDQ0303823.1"/>
    </source>
</evidence>